<dbReference type="RefSeq" id="WP_153702996.1">
    <property type="nucleotide sequence ID" value="NZ_WJMX01000006.1"/>
</dbReference>
<accession>A0A7X2KJ03</accession>
<dbReference type="Proteomes" id="UP000470878">
    <property type="component" value="Unassembled WGS sequence"/>
</dbReference>
<dbReference type="AlphaFoldDB" id="A0A7X2KJ03"/>
<dbReference type="EMBL" id="WJMX01000006">
    <property type="protein sequence ID" value="MRH80255.1"/>
    <property type="molecule type" value="Genomic_DNA"/>
</dbReference>
<comment type="caution">
    <text evidence="1">The sequence shown here is derived from an EMBL/GenBank/DDBJ whole genome shotgun (WGS) entry which is preliminary data.</text>
</comment>
<reference evidence="1 2" key="1">
    <citation type="submission" date="2019-11" db="EMBL/GenBank/DDBJ databases">
        <title>Draft genome sequence of 12 host-associated Lactobacillus reuteri rodent strains.</title>
        <authorList>
            <person name="Zhang S."/>
            <person name="Ozcam M."/>
            <person name="Van Pijkeren J.P."/>
        </authorList>
    </citation>
    <scope>NUCLEOTIDE SEQUENCE [LARGE SCALE GENOMIC DNA]</scope>
    <source>
        <strain evidence="1 2">CR</strain>
    </source>
</reference>
<gene>
    <name evidence="1" type="ORF">GIX77_05660</name>
</gene>
<evidence type="ECO:0000313" key="1">
    <source>
        <dbReference type="EMBL" id="MRH80255.1"/>
    </source>
</evidence>
<evidence type="ECO:0000313" key="2">
    <source>
        <dbReference type="Proteomes" id="UP000470878"/>
    </source>
</evidence>
<organism evidence="1 2">
    <name type="scientific">Limosilactobacillus reuteri</name>
    <name type="common">Lactobacillus reuteri</name>
    <dbReference type="NCBI Taxonomy" id="1598"/>
    <lineage>
        <taxon>Bacteria</taxon>
        <taxon>Bacillati</taxon>
        <taxon>Bacillota</taxon>
        <taxon>Bacilli</taxon>
        <taxon>Lactobacillales</taxon>
        <taxon>Lactobacillaceae</taxon>
        <taxon>Limosilactobacillus</taxon>
    </lineage>
</organism>
<sequence length="50" mass="5698">MVEEWTRILNLSPLYVADHLGIDFNAYPVNLELVKKLKEISQKALARGIS</sequence>
<name>A0A7X2KJ03_LIMRT</name>
<protein>
    <submittedName>
        <fullName evidence="1">Uncharacterized protein</fullName>
    </submittedName>
</protein>
<proteinExistence type="predicted"/>